<sequence>MQLRESIKKTKNMFHATRRRLRSLFFAEYGKFFKPIICNLFSCGRVNVKNKLADRYYTDFCNELECDLEKALKRKNTTFMATQETKPEQSDSDGGSVKFASTQLKEKEEAEEEKEKKCPPVKKPEEECPNNIKEGGYPLADKMKELEKMNLCDVEDALDVEEAVHYYSRLNSPVYLGIVDKFLTDMYTEFSAPQATVSFNVSK</sequence>
<protein>
    <recommendedName>
        <fullName evidence="4">OVATE domain-containing protein</fullName>
    </recommendedName>
</protein>
<comment type="caution">
    <text evidence="2">The sequence shown here is derived from an EMBL/GenBank/DDBJ whole genome shotgun (WGS) entry which is preliminary data.</text>
</comment>
<dbReference type="Proteomes" id="UP001159364">
    <property type="component" value="Linkage Group LG09"/>
</dbReference>
<feature type="region of interest" description="Disordered" evidence="1">
    <location>
        <begin position="80"/>
        <end position="126"/>
    </location>
</feature>
<organism evidence="2 3">
    <name type="scientific">Erythroxylum novogranatense</name>
    <dbReference type="NCBI Taxonomy" id="1862640"/>
    <lineage>
        <taxon>Eukaryota</taxon>
        <taxon>Viridiplantae</taxon>
        <taxon>Streptophyta</taxon>
        <taxon>Embryophyta</taxon>
        <taxon>Tracheophyta</taxon>
        <taxon>Spermatophyta</taxon>
        <taxon>Magnoliopsida</taxon>
        <taxon>eudicotyledons</taxon>
        <taxon>Gunneridae</taxon>
        <taxon>Pentapetalae</taxon>
        <taxon>rosids</taxon>
        <taxon>fabids</taxon>
        <taxon>Malpighiales</taxon>
        <taxon>Erythroxylaceae</taxon>
        <taxon>Erythroxylum</taxon>
    </lineage>
</organism>
<dbReference type="PANTHER" id="PTHR35461:SF1">
    <property type="entry name" value="LOW PROTEIN: ATP-DEPENDENT RNA HELICASE-LIKE PROTEIN"/>
    <property type="match status" value="1"/>
</dbReference>
<evidence type="ECO:0008006" key="4">
    <source>
        <dbReference type="Google" id="ProtNLM"/>
    </source>
</evidence>
<proteinExistence type="predicted"/>
<feature type="compositionally biased region" description="Basic and acidic residues" evidence="1">
    <location>
        <begin position="104"/>
        <end position="126"/>
    </location>
</feature>
<accession>A0AAV8SVK2</accession>
<dbReference type="PANTHER" id="PTHR35461">
    <property type="entry name" value="BNAANNG14610D PROTEIN"/>
    <property type="match status" value="1"/>
</dbReference>
<name>A0AAV8SVK2_9ROSI</name>
<evidence type="ECO:0000313" key="3">
    <source>
        <dbReference type="Proteomes" id="UP001159364"/>
    </source>
</evidence>
<reference evidence="2 3" key="1">
    <citation type="submission" date="2021-09" db="EMBL/GenBank/DDBJ databases">
        <title>Genomic insights and catalytic innovation underlie evolution of tropane alkaloids biosynthesis.</title>
        <authorList>
            <person name="Wang Y.-J."/>
            <person name="Tian T."/>
            <person name="Huang J.-P."/>
            <person name="Huang S.-X."/>
        </authorList>
    </citation>
    <scope>NUCLEOTIDE SEQUENCE [LARGE SCALE GENOMIC DNA]</scope>
    <source>
        <strain evidence="2">KIB-2018</strain>
        <tissue evidence="2">Leaf</tissue>
    </source>
</reference>
<dbReference type="EMBL" id="JAIWQS010000009">
    <property type="protein sequence ID" value="KAJ8755958.1"/>
    <property type="molecule type" value="Genomic_DNA"/>
</dbReference>
<keyword evidence="3" id="KW-1185">Reference proteome</keyword>
<evidence type="ECO:0000256" key="1">
    <source>
        <dbReference type="SAM" id="MobiDB-lite"/>
    </source>
</evidence>
<gene>
    <name evidence="2" type="ORF">K2173_024503</name>
</gene>
<evidence type="ECO:0000313" key="2">
    <source>
        <dbReference type="EMBL" id="KAJ8755958.1"/>
    </source>
</evidence>
<dbReference type="AlphaFoldDB" id="A0AAV8SVK2"/>